<reference evidence="3 4" key="1">
    <citation type="submission" date="2018-08" db="EMBL/GenBank/DDBJ databases">
        <title>Verrucosispora craniellae sp. nov., isolated from a marine sponge in the South China Sea.</title>
        <authorList>
            <person name="Li L."/>
            <person name="Lin H.W."/>
        </authorList>
    </citation>
    <scope>NUCLEOTIDE SEQUENCE [LARGE SCALE GENOMIC DNA]</scope>
    <source>
        <strain evidence="3 4">LHW63014</strain>
    </source>
</reference>
<dbReference type="InterPro" id="IPR050268">
    <property type="entry name" value="NADH-dep_flavin_reductase"/>
</dbReference>
<evidence type="ECO:0000313" key="3">
    <source>
        <dbReference type="EMBL" id="RFS45902.1"/>
    </source>
</evidence>
<proteinExistence type="predicted"/>
<dbReference type="AlphaFoldDB" id="A0A372FYP9"/>
<keyword evidence="4" id="KW-1185">Reference proteome</keyword>
<dbReference type="InterPro" id="IPR012349">
    <property type="entry name" value="Split_barrel_FMN-bd"/>
</dbReference>
<feature type="domain" description="Flavin reductase like" evidence="2">
    <location>
        <begin position="17"/>
        <end position="162"/>
    </location>
</feature>
<dbReference type="EMBL" id="QVFU01000013">
    <property type="protein sequence ID" value="RFS45902.1"/>
    <property type="molecule type" value="Genomic_DNA"/>
</dbReference>
<organism evidence="3 4">
    <name type="scientific">Micromonospora craniellae</name>
    <dbReference type="NCBI Taxonomy" id="2294034"/>
    <lineage>
        <taxon>Bacteria</taxon>
        <taxon>Bacillati</taxon>
        <taxon>Actinomycetota</taxon>
        <taxon>Actinomycetes</taxon>
        <taxon>Micromonosporales</taxon>
        <taxon>Micromonosporaceae</taxon>
        <taxon>Micromonospora</taxon>
    </lineage>
</organism>
<dbReference type="Pfam" id="PF01613">
    <property type="entry name" value="Flavin_Reduct"/>
    <property type="match status" value="1"/>
</dbReference>
<gene>
    <name evidence="3" type="ORF">D0Q02_14405</name>
</gene>
<keyword evidence="1" id="KW-0560">Oxidoreductase</keyword>
<name>A0A372FYP9_9ACTN</name>
<dbReference type="PANTHER" id="PTHR30466:SF1">
    <property type="entry name" value="FMN REDUCTASE (NADH) RUTF"/>
    <property type="match status" value="1"/>
</dbReference>
<evidence type="ECO:0000313" key="4">
    <source>
        <dbReference type="Proteomes" id="UP000262621"/>
    </source>
</evidence>
<comment type="caution">
    <text evidence="3">The sequence shown here is derived from an EMBL/GenBank/DDBJ whole genome shotgun (WGS) entry which is preliminary data.</text>
</comment>
<evidence type="ECO:0000259" key="2">
    <source>
        <dbReference type="SMART" id="SM00903"/>
    </source>
</evidence>
<evidence type="ECO:0000256" key="1">
    <source>
        <dbReference type="ARBA" id="ARBA00023002"/>
    </source>
</evidence>
<dbReference type="GO" id="GO:0010181">
    <property type="term" value="F:FMN binding"/>
    <property type="evidence" value="ECO:0007669"/>
    <property type="project" value="InterPro"/>
</dbReference>
<dbReference type="Proteomes" id="UP000262621">
    <property type="component" value="Unassembled WGS sequence"/>
</dbReference>
<dbReference type="Gene3D" id="2.30.110.10">
    <property type="entry name" value="Electron Transport, Fmn-binding Protein, Chain A"/>
    <property type="match status" value="1"/>
</dbReference>
<dbReference type="PANTHER" id="PTHR30466">
    <property type="entry name" value="FLAVIN REDUCTASE"/>
    <property type="match status" value="1"/>
</dbReference>
<dbReference type="OrthoDB" id="9792858at2"/>
<dbReference type="GO" id="GO:0042602">
    <property type="term" value="F:riboflavin reductase (NADPH) activity"/>
    <property type="evidence" value="ECO:0007669"/>
    <property type="project" value="TreeGrafter"/>
</dbReference>
<sequence>MRPGSEPSLADGCRTFMSGFPTGVAVVTSVDGEGAPWGLTCSSLMSVTLAPPTLLVSLRVGSRTLAAIEDRGRFAVNLLHARGQRAAEVFATGAADRFHQVVWQPQGDDRLPWLVEDACGFAACTLSDVRVVGDHALVVGQVSDVQYTADTPLLYGLRQYSRWQPTIVEGSTCAS</sequence>
<dbReference type="SMART" id="SM00903">
    <property type="entry name" value="Flavin_Reduct"/>
    <property type="match status" value="1"/>
</dbReference>
<dbReference type="SUPFAM" id="SSF50475">
    <property type="entry name" value="FMN-binding split barrel"/>
    <property type="match status" value="1"/>
</dbReference>
<protein>
    <submittedName>
        <fullName evidence="3">Flavin reductase</fullName>
    </submittedName>
</protein>
<accession>A0A372FYP9</accession>
<dbReference type="InterPro" id="IPR002563">
    <property type="entry name" value="Flavin_Rdtase-like_dom"/>
</dbReference>